<dbReference type="RefSeq" id="WP_053235231.1">
    <property type="nucleotide sequence ID" value="NZ_CP011125.1"/>
</dbReference>
<dbReference type="EMBL" id="CP011125">
    <property type="protein sequence ID" value="AKF08040.1"/>
    <property type="molecule type" value="Genomic_DNA"/>
</dbReference>
<organism evidence="2 3">
    <name type="scientific">Sandaracinus amylolyticus</name>
    <dbReference type="NCBI Taxonomy" id="927083"/>
    <lineage>
        <taxon>Bacteria</taxon>
        <taxon>Pseudomonadati</taxon>
        <taxon>Myxococcota</taxon>
        <taxon>Polyangia</taxon>
        <taxon>Polyangiales</taxon>
        <taxon>Sandaracinaceae</taxon>
        <taxon>Sandaracinus</taxon>
    </lineage>
</organism>
<feature type="compositionally biased region" description="Gly residues" evidence="1">
    <location>
        <begin position="26"/>
        <end position="48"/>
    </location>
</feature>
<proteinExistence type="predicted"/>
<dbReference type="AlphaFoldDB" id="A0A0F6W5U9"/>
<dbReference type="STRING" id="927083.DB32_005189"/>
<sequence>MVLLALALVACGDDDGGTTPMNDAGGADGGGADAGGGTGDAGGGGGSDAGIEGDPFDAVQMAQVSLATTLCGCDYEAQGFASAEDCVLGNAGSTEARACDRAGWEAVSDEAAAETYFACQAHGARALSQCAADAECDAEALEECGGAECANPPEAIATAFLGAVAECVESTIVGTTASTCPEGETSSALGEAVFSGTTTLAGADLAGGTEECDGADAPDRAFRWTAPAAGTYVFDTIGSTFDTLLYLRAACDATENLACNDDVDVEAGNTRSRVMLTATEGQEVIVVVDGYSDVDAGRFVVNIAAATE</sequence>
<dbReference type="KEGG" id="samy:DB32_005189"/>
<name>A0A0F6W5U9_9BACT</name>
<evidence type="ECO:0000313" key="2">
    <source>
        <dbReference type="EMBL" id="AKF08040.1"/>
    </source>
</evidence>
<evidence type="ECO:0000313" key="3">
    <source>
        <dbReference type="Proteomes" id="UP000034883"/>
    </source>
</evidence>
<reference evidence="2 3" key="1">
    <citation type="submission" date="2015-03" db="EMBL/GenBank/DDBJ databases">
        <title>Genome assembly of Sandaracinus amylolyticus DSM 53668.</title>
        <authorList>
            <person name="Sharma G."/>
            <person name="Subramanian S."/>
        </authorList>
    </citation>
    <scope>NUCLEOTIDE SEQUENCE [LARGE SCALE GENOMIC DNA]</scope>
    <source>
        <strain evidence="2 3">DSM 53668</strain>
    </source>
</reference>
<feature type="region of interest" description="Disordered" evidence="1">
    <location>
        <begin position="20"/>
        <end position="54"/>
    </location>
</feature>
<evidence type="ECO:0000256" key="1">
    <source>
        <dbReference type="SAM" id="MobiDB-lite"/>
    </source>
</evidence>
<protein>
    <submittedName>
        <fullName evidence="2">Muc19</fullName>
    </submittedName>
</protein>
<keyword evidence="3" id="KW-1185">Reference proteome</keyword>
<dbReference type="Proteomes" id="UP000034883">
    <property type="component" value="Chromosome"/>
</dbReference>
<gene>
    <name evidence="2" type="ORF">DB32_005189</name>
</gene>
<dbReference type="OrthoDB" id="5511631at2"/>
<accession>A0A0F6W5U9</accession>